<sequence>MAARASTYWRTMLKRMEGNRMFVTSTIPKSKPAAVAAVPHHAQHVQTNTHSNKPRGAASPMKGDYVPIYVTMGMVVLALTFGAHTAKQQLVYSPSVQVSKKKRETLPELEQPDYVVGETDKFIGKSFLRKVGHIKDPNSATIPNPIRGDIYTSPRKTESLKSVGL</sequence>
<dbReference type="EMBL" id="JAJJMA010075776">
    <property type="protein sequence ID" value="MCL7028108.1"/>
    <property type="molecule type" value="Genomic_DNA"/>
</dbReference>
<keyword evidence="1" id="KW-0472">Membrane</keyword>
<reference evidence="2" key="1">
    <citation type="submission" date="2022-03" db="EMBL/GenBank/DDBJ databases">
        <title>A functionally conserved STORR gene fusion in Papaver species that diverged 16.8 million years ago.</title>
        <authorList>
            <person name="Catania T."/>
        </authorList>
    </citation>
    <scope>NUCLEOTIDE SEQUENCE</scope>
    <source>
        <strain evidence="2">S-191538</strain>
    </source>
</reference>
<evidence type="ECO:0000256" key="1">
    <source>
        <dbReference type="SAM" id="Phobius"/>
    </source>
</evidence>
<evidence type="ECO:0000313" key="2">
    <source>
        <dbReference type="EMBL" id="MCL7028108.1"/>
    </source>
</evidence>
<protein>
    <submittedName>
        <fullName evidence="2">Uncharacterized protein</fullName>
    </submittedName>
</protein>
<accession>A0AA41S7U2</accession>
<keyword evidence="1" id="KW-0812">Transmembrane</keyword>
<gene>
    <name evidence="2" type="ORF">MKW94_001403</name>
    <name evidence="3" type="ORF">MKW94_026143</name>
</gene>
<dbReference type="Proteomes" id="UP001177140">
    <property type="component" value="Unassembled WGS sequence"/>
</dbReference>
<evidence type="ECO:0000313" key="4">
    <source>
        <dbReference type="Proteomes" id="UP001177140"/>
    </source>
</evidence>
<name>A0AA41S7U2_PAPNU</name>
<comment type="caution">
    <text evidence="2">The sequence shown here is derived from an EMBL/GenBank/DDBJ whole genome shotgun (WGS) entry which is preliminary data.</text>
</comment>
<keyword evidence="1" id="KW-1133">Transmembrane helix</keyword>
<dbReference type="EMBL" id="JAJJMA010099434">
    <property type="protein sequence ID" value="MCL7030264.1"/>
    <property type="molecule type" value="Genomic_DNA"/>
</dbReference>
<dbReference type="AlphaFoldDB" id="A0AA41S7U2"/>
<evidence type="ECO:0000313" key="3">
    <source>
        <dbReference type="EMBL" id="MCL7030264.1"/>
    </source>
</evidence>
<proteinExistence type="predicted"/>
<feature type="transmembrane region" description="Helical" evidence="1">
    <location>
        <begin position="66"/>
        <end position="83"/>
    </location>
</feature>
<keyword evidence="4" id="KW-1185">Reference proteome</keyword>
<organism evidence="2 4">
    <name type="scientific">Papaver nudicaule</name>
    <name type="common">Iceland poppy</name>
    <dbReference type="NCBI Taxonomy" id="74823"/>
    <lineage>
        <taxon>Eukaryota</taxon>
        <taxon>Viridiplantae</taxon>
        <taxon>Streptophyta</taxon>
        <taxon>Embryophyta</taxon>
        <taxon>Tracheophyta</taxon>
        <taxon>Spermatophyta</taxon>
        <taxon>Magnoliopsida</taxon>
        <taxon>Ranunculales</taxon>
        <taxon>Papaveraceae</taxon>
        <taxon>Papaveroideae</taxon>
        <taxon>Papaver</taxon>
    </lineage>
</organism>
<dbReference type="PANTHER" id="PTHR33919:SF11">
    <property type="entry name" value="EXPRESSED PROTEIN"/>
    <property type="match status" value="1"/>
</dbReference>
<dbReference type="PANTHER" id="PTHR33919">
    <property type="entry name" value="OS09G0127700 PROTEIN"/>
    <property type="match status" value="1"/>
</dbReference>